<keyword evidence="2" id="KW-1185">Reference proteome</keyword>
<dbReference type="AlphaFoldDB" id="A0A9E8SDB4"/>
<dbReference type="NCBIfam" id="NF038153">
    <property type="entry name" value="lant_leader_L1a"/>
    <property type="match status" value="1"/>
</dbReference>
<sequence length="57" mass="6531">MKTKALKLAFDKHSISELNTNTLQQVKGGTILTSRINKVNTNTNSELFNKHTMYFRC</sequence>
<dbReference type="EMBL" id="CP113088">
    <property type="protein sequence ID" value="WAC01039.1"/>
    <property type="molecule type" value="Genomic_DNA"/>
</dbReference>
<dbReference type="RefSeq" id="WP_267675587.1">
    <property type="nucleotide sequence ID" value="NZ_CP113088.1"/>
</dbReference>
<proteinExistence type="predicted"/>
<name>A0A9E8SDB4_9FLAO</name>
<organism evidence="1 2">
    <name type="scientific">Lacinutrix neustonica</name>
    <dbReference type="NCBI Taxonomy" id="2980107"/>
    <lineage>
        <taxon>Bacteria</taxon>
        <taxon>Pseudomonadati</taxon>
        <taxon>Bacteroidota</taxon>
        <taxon>Flavobacteriia</taxon>
        <taxon>Flavobacteriales</taxon>
        <taxon>Flavobacteriaceae</taxon>
        <taxon>Lacinutrix</taxon>
    </lineage>
</organism>
<protein>
    <submittedName>
        <fullName evidence="1">Class I lanthipeptide</fullName>
    </submittedName>
</protein>
<dbReference type="Proteomes" id="UP001164705">
    <property type="component" value="Chromosome"/>
</dbReference>
<accession>A0A9E8SDB4</accession>
<gene>
    <name evidence="1" type="ORF">N7U66_12725</name>
</gene>
<dbReference type="KEGG" id="lnu:N7U66_12725"/>
<evidence type="ECO:0000313" key="2">
    <source>
        <dbReference type="Proteomes" id="UP001164705"/>
    </source>
</evidence>
<dbReference type="InterPro" id="IPR058238">
    <property type="entry name" value="Lant_leader_dom"/>
</dbReference>
<reference evidence="1" key="1">
    <citation type="submission" date="2022-11" db="EMBL/GenBank/DDBJ databases">
        <title>Lacinutrix neustonica HL-RS19T sp. nov., isolated from the surface microlayer sample of brackish Lake Shihwa.</title>
        <authorList>
            <person name="Choi J.Y."/>
            <person name="Hwang C.Y."/>
        </authorList>
    </citation>
    <scope>NUCLEOTIDE SEQUENCE</scope>
    <source>
        <strain evidence="1">HL-RS19</strain>
    </source>
</reference>
<evidence type="ECO:0000313" key="1">
    <source>
        <dbReference type="EMBL" id="WAC01039.1"/>
    </source>
</evidence>